<reference evidence="1" key="1">
    <citation type="journal article" date="2020" name="Nature">
        <title>Giant virus diversity and host interactions through global metagenomics.</title>
        <authorList>
            <person name="Schulz F."/>
            <person name="Roux S."/>
            <person name="Paez-Espino D."/>
            <person name="Jungbluth S."/>
            <person name="Walsh D.A."/>
            <person name="Denef V.J."/>
            <person name="McMahon K.D."/>
            <person name="Konstantinidis K.T."/>
            <person name="Eloe-Fadrosh E.A."/>
            <person name="Kyrpides N.C."/>
            <person name="Woyke T."/>
        </authorList>
    </citation>
    <scope>NUCLEOTIDE SEQUENCE</scope>
    <source>
        <strain evidence="1">GVMAG-M-3300026093-6</strain>
    </source>
</reference>
<dbReference type="AlphaFoldDB" id="A0A6C0JCC7"/>
<protein>
    <submittedName>
        <fullName evidence="1">Uncharacterized protein</fullName>
    </submittedName>
</protein>
<dbReference type="EMBL" id="MN740373">
    <property type="protein sequence ID" value="QHU03282.1"/>
    <property type="molecule type" value="Genomic_DNA"/>
</dbReference>
<name>A0A6C0JCC7_9ZZZZ</name>
<organism evidence="1">
    <name type="scientific">viral metagenome</name>
    <dbReference type="NCBI Taxonomy" id="1070528"/>
    <lineage>
        <taxon>unclassified sequences</taxon>
        <taxon>metagenomes</taxon>
        <taxon>organismal metagenomes</taxon>
    </lineage>
</organism>
<proteinExistence type="predicted"/>
<sequence>MGNTCCQECMEYIHNEKYVEKQYTKNVDLCGYPFCNVYIKNLPNKSLLVEFNDIVYCSSRCRVLHKQSGYIGIGWNMYGDELHI</sequence>
<evidence type="ECO:0000313" key="1">
    <source>
        <dbReference type="EMBL" id="QHU03282.1"/>
    </source>
</evidence>
<accession>A0A6C0JCC7</accession>